<proteinExistence type="inferred from homology"/>
<dbReference type="OrthoDB" id="9762324at2"/>
<keyword evidence="3" id="KW-0378">Hydrolase</keyword>
<feature type="region of interest" description="Disordered" evidence="4">
    <location>
        <begin position="131"/>
        <end position="154"/>
    </location>
</feature>
<evidence type="ECO:0000256" key="2">
    <source>
        <dbReference type="ARBA" id="ARBA00022723"/>
    </source>
</evidence>
<dbReference type="GO" id="GO:0005737">
    <property type="term" value="C:cytoplasm"/>
    <property type="evidence" value="ECO:0007669"/>
    <property type="project" value="TreeGrafter"/>
</dbReference>
<dbReference type="PANTHER" id="PTHR45953">
    <property type="entry name" value="IDURONATE 2-SULFATASE"/>
    <property type="match status" value="1"/>
</dbReference>
<dbReference type="InterPro" id="IPR000917">
    <property type="entry name" value="Sulfatase_N"/>
</dbReference>
<dbReference type="Proteomes" id="UP000293142">
    <property type="component" value="Unassembled WGS sequence"/>
</dbReference>
<dbReference type="Gene3D" id="3.40.720.10">
    <property type="entry name" value="Alkaline Phosphatase, subunit A"/>
    <property type="match status" value="1"/>
</dbReference>
<comment type="caution">
    <text evidence="6">The sequence shown here is derived from an EMBL/GenBank/DDBJ whole genome shotgun (WGS) entry which is preliminary data.</text>
</comment>
<evidence type="ECO:0000256" key="4">
    <source>
        <dbReference type="SAM" id="MobiDB-lite"/>
    </source>
</evidence>
<gene>
    <name evidence="6" type="ORF">EYB31_23675</name>
</gene>
<keyword evidence="7" id="KW-1185">Reference proteome</keyword>
<feature type="domain" description="Sulfatase N-terminal" evidence="5">
    <location>
        <begin position="15"/>
        <end position="353"/>
    </location>
</feature>
<comment type="similarity">
    <text evidence="1">Belongs to the sulfatase family.</text>
</comment>
<dbReference type="Pfam" id="PF00884">
    <property type="entry name" value="Sulfatase"/>
    <property type="match status" value="1"/>
</dbReference>
<sequence length="490" mass="54342">MSRPQSRRLFMNSRPNILFILSDQHNPHFLGFEGNETVHTPNLDRLAAEGAAFTSAYCQNPLCAPSRSSLITGKYCRHTGIYDNKHILEANSATFPRVLTAAGYRSCLIGKAHFNGEQFHGYQMRPYGDLYGQAHQPDPARDESKGESGLGDVLGNSGPSGIPLPLTQTEICVAEAAKWLQGHAAMFGEKPFLLSVHFDKPHFPINPPAVYYEKYAGKVSLPEPPPDVLDNAVPFVRKAFTGNGVGHHYGKRDEEQLRALAAYYGCVEWIDDAVGRLLQTLQYLGFADNTMVVYASDHGEMAGEKGAWQKSVFFDASARIPLIVRWPRQIAPGTRIAEPVGLIDLFPTFSEAAASPVPDECDGLSLLPLLTGVSESLERDGIFCESTILGEPEAAGCMIRERSWKYCCYLDGSEELYHVADDPGEWNNVVRNSEYAEIAAALRAKVLEFWKPDDQMKRFSTTPRMAREKHFYPYSNQFVLGDGTVIDARP</sequence>
<protein>
    <recommendedName>
        <fullName evidence="5">Sulfatase N-terminal domain-containing protein</fullName>
    </recommendedName>
</protein>
<reference evidence="6 7" key="1">
    <citation type="submission" date="2019-02" db="EMBL/GenBank/DDBJ databases">
        <title>Paenibacillus sp. nov., isolated from surface-sterilized tissue of Thalictrum simplex L.</title>
        <authorList>
            <person name="Tuo L."/>
        </authorList>
    </citation>
    <scope>NUCLEOTIDE SEQUENCE [LARGE SCALE GENOMIC DNA]</scope>
    <source>
        <strain evidence="6 7">N2SHLJ1</strain>
    </source>
</reference>
<accession>A0A4Q9DP76</accession>
<name>A0A4Q9DP76_9BACL</name>
<dbReference type="GO" id="GO:0008484">
    <property type="term" value="F:sulfuric ester hydrolase activity"/>
    <property type="evidence" value="ECO:0007669"/>
    <property type="project" value="TreeGrafter"/>
</dbReference>
<evidence type="ECO:0000256" key="3">
    <source>
        <dbReference type="ARBA" id="ARBA00022801"/>
    </source>
</evidence>
<dbReference type="InterPro" id="IPR017850">
    <property type="entry name" value="Alkaline_phosphatase_core_sf"/>
</dbReference>
<dbReference type="InterPro" id="IPR024607">
    <property type="entry name" value="Sulfatase_CS"/>
</dbReference>
<evidence type="ECO:0000313" key="7">
    <source>
        <dbReference type="Proteomes" id="UP000293142"/>
    </source>
</evidence>
<dbReference type="GO" id="GO:0046872">
    <property type="term" value="F:metal ion binding"/>
    <property type="evidence" value="ECO:0007669"/>
    <property type="project" value="UniProtKB-KW"/>
</dbReference>
<dbReference type="PANTHER" id="PTHR45953:SF1">
    <property type="entry name" value="IDURONATE 2-SULFATASE"/>
    <property type="match status" value="1"/>
</dbReference>
<organism evidence="6 7">
    <name type="scientific">Paenibacillus thalictri</name>
    <dbReference type="NCBI Taxonomy" id="2527873"/>
    <lineage>
        <taxon>Bacteria</taxon>
        <taxon>Bacillati</taxon>
        <taxon>Bacillota</taxon>
        <taxon>Bacilli</taxon>
        <taxon>Bacillales</taxon>
        <taxon>Paenibacillaceae</taxon>
        <taxon>Paenibacillus</taxon>
    </lineage>
</organism>
<evidence type="ECO:0000256" key="1">
    <source>
        <dbReference type="ARBA" id="ARBA00008779"/>
    </source>
</evidence>
<dbReference type="EMBL" id="SIRE01000018">
    <property type="protein sequence ID" value="TBL75018.1"/>
    <property type="molecule type" value="Genomic_DNA"/>
</dbReference>
<dbReference type="AlphaFoldDB" id="A0A4Q9DP76"/>
<evidence type="ECO:0000259" key="5">
    <source>
        <dbReference type="Pfam" id="PF00884"/>
    </source>
</evidence>
<dbReference type="PROSITE" id="PS00523">
    <property type="entry name" value="SULFATASE_1"/>
    <property type="match status" value="1"/>
</dbReference>
<dbReference type="SUPFAM" id="SSF53649">
    <property type="entry name" value="Alkaline phosphatase-like"/>
    <property type="match status" value="1"/>
</dbReference>
<keyword evidence="2" id="KW-0479">Metal-binding</keyword>
<evidence type="ECO:0000313" key="6">
    <source>
        <dbReference type="EMBL" id="TBL75018.1"/>
    </source>
</evidence>